<name>A0A1H9J097_9SPIR</name>
<dbReference type="Proteomes" id="UP000182360">
    <property type="component" value="Unassembled WGS sequence"/>
</dbReference>
<evidence type="ECO:0000313" key="2">
    <source>
        <dbReference type="Proteomes" id="UP000182360"/>
    </source>
</evidence>
<dbReference type="RefSeq" id="WP_074645189.1">
    <property type="nucleotide sequence ID" value="NZ_FOFU01000011.1"/>
</dbReference>
<proteinExistence type="predicted"/>
<dbReference type="OrthoDB" id="358254at2"/>
<keyword evidence="2" id="KW-1185">Reference proteome</keyword>
<reference evidence="1 2" key="1">
    <citation type="submission" date="2016-10" db="EMBL/GenBank/DDBJ databases">
        <authorList>
            <person name="de Groot N.N."/>
        </authorList>
    </citation>
    <scope>NUCLEOTIDE SEQUENCE [LARGE SCALE GENOMIC DNA]</scope>
    <source>
        <strain evidence="1 2">B25</strain>
    </source>
</reference>
<sequence>MKNTRIVSKKSILSAILLIFTAVLSAQSYNIDYYGIVSTEIDANMSKMTSDLYFTQLSEINNFSVSDKRTTPNLSERPDASEFAEGKLSFFTLITKDTNADKWITTYYVVDKTKNEEHSKRKIYDSFYKLLMEPKDVLKDTIKQLIENDNAATGISTSIQESSTPKSAKIASTEELSGTWSGEDSINKIVIMRGGRGFVIFNNGASMNITVELSGSESNRTVTVIQKGNSNASFYPDLKRTAALSAAVSAAPIKWTLTLTDTNTLKGIKNTLLPDGDDYKEGTIPVVWTKLN</sequence>
<accession>A0A1H9J097</accession>
<organism evidence="1 2">
    <name type="scientific">Treponema bryantii</name>
    <dbReference type="NCBI Taxonomy" id="163"/>
    <lineage>
        <taxon>Bacteria</taxon>
        <taxon>Pseudomonadati</taxon>
        <taxon>Spirochaetota</taxon>
        <taxon>Spirochaetia</taxon>
        <taxon>Spirochaetales</taxon>
        <taxon>Treponemataceae</taxon>
        <taxon>Treponema</taxon>
    </lineage>
</organism>
<protein>
    <submittedName>
        <fullName evidence="1">Uncharacterized protein</fullName>
    </submittedName>
</protein>
<dbReference type="EMBL" id="FOFU01000011">
    <property type="protein sequence ID" value="SEQ80157.1"/>
    <property type="molecule type" value="Genomic_DNA"/>
</dbReference>
<dbReference type="STRING" id="163.SAMN04487775_102131"/>
<evidence type="ECO:0000313" key="1">
    <source>
        <dbReference type="EMBL" id="SEQ80157.1"/>
    </source>
</evidence>
<dbReference type="AlphaFoldDB" id="A0A1H9J097"/>
<gene>
    <name evidence="1" type="ORF">SAMN04487977_11116</name>
</gene>